<reference evidence="1 2" key="1">
    <citation type="journal article" date="2021" name="Elife">
        <title>Chloroplast acquisition without the gene transfer in kleptoplastic sea slugs, Plakobranchus ocellatus.</title>
        <authorList>
            <person name="Maeda T."/>
            <person name="Takahashi S."/>
            <person name="Yoshida T."/>
            <person name="Shimamura S."/>
            <person name="Takaki Y."/>
            <person name="Nagai Y."/>
            <person name="Toyoda A."/>
            <person name="Suzuki Y."/>
            <person name="Arimoto A."/>
            <person name="Ishii H."/>
            <person name="Satoh N."/>
            <person name="Nishiyama T."/>
            <person name="Hasebe M."/>
            <person name="Maruyama T."/>
            <person name="Minagawa J."/>
            <person name="Obokata J."/>
            <person name="Shigenobu S."/>
        </authorList>
    </citation>
    <scope>NUCLEOTIDE SEQUENCE [LARGE SCALE GENOMIC DNA]</scope>
</reference>
<evidence type="ECO:0000313" key="2">
    <source>
        <dbReference type="Proteomes" id="UP000735302"/>
    </source>
</evidence>
<comment type="caution">
    <text evidence="1">The sequence shown here is derived from an EMBL/GenBank/DDBJ whole genome shotgun (WGS) entry which is preliminary data.</text>
</comment>
<sequence>MFLPILRPDPTRVGRTRVHSDPQLHQDWSRLTLFGSGYGLSRSVCGHSDLSYVLHLGMIPRQTIFPIISAILQKQATQIDRVRLQRRVGNSD</sequence>
<accession>A0AAV4ABR6</accession>
<organism evidence="1 2">
    <name type="scientific">Plakobranchus ocellatus</name>
    <dbReference type="NCBI Taxonomy" id="259542"/>
    <lineage>
        <taxon>Eukaryota</taxon>
        <taxon>Metazoa</taxon>
        <taxon>Spiralia</taxon>
        <taxon>Lophotrochozoa</taxon>
        <taxon>Mollusca</taxon>
        <taxon>Gastropoda</taxon>
        <taxon>Heterobranchia</taxon>
        <taxon>Euthyneura</taxon>
        <taxon>Panpulmonata</taxon>
        <taxon>Sacoglossa</taxon>
        <taxon>Placobranchoidea</taxon>
        <taxon>Plakobranchidae</taxon>
        <taxon>Plakobranchus</taxon>
    </lineage>
</organism>
<dbReference type="Proteomes" id="UP000735302">
    <property type="component" value="Unassembled WGS sequence"/>
</dbReference>
<dbReference type="EMBL" id="BLXT01003741">
    <property type="protein sequence ID" value="GFO04805.1"/>
    <property type="molecule type" value="Genomic_DNA"/>
</dbReference>
<gene>
    <name evidence="1" type="ORF">PoB_003131000</name>
</gene>
<evidence type="ECO:0000313" key="1">
    <source>
        <dbReference type="EMBL" id="GFO04805.1"/>
    </source>
</evidence>
<proteinExistence type="predicted"/>
<keyword evidence="2" id="KW-1185">Reference proteome</keyword>
<name>A0AAV4ABR6_9GAST</name>
<protein>
    <submittedName>
        <fullName evidence="1">Uncharacterized protein</fullName>
    </submittedName>
</protein>
<dbReference type="AlphaFoldDB" id="A0AAV4ABR6"/>